<organism evidence="2 3">
    <name type="scientific">Decorospora gaudefroyi</name>
    <dbReference type="NCBI Taxonomy" id="184978"/>
    <lineage>
        <taxon>Eukaryota</taxon>
        <taxon>Fungi</taxon>
        <taxon>Dikarya</taxon>
        <taxon>Ascomycota</taxon>
        <taxon>Pezizomycotina</taxon>
        <taxon>Dothideomycetes</taxon>
        <taxon>Pleosporomycetidae</taxon>
        <taxon>Pleosporales</taxon>
        <taxon>Pleosporineae</taxon>
        <taxon>Pleosporaceae</taxon>
        <taxon>Decorospora</taxon>
    </lineage>
</organism>
<accession>A0A6A5KCF5</accession>
<protein>
    <submittedName>
        <fullName evidence="2">Uncharacterized protein</fullName>
    </submittedName>
</protein>
<dbReference type="Proteomes" id="UP000800040">
    <property type="component" value="Unassembled WGS sequence"/>
</dbReference>
<dbReference type="EMBL" id="ML975308">
    <property type="protein sequence ID" value="KAF1834019.1"/>
    <property type="molecule type" value="Genomic_DNA"/>
</dbReference>
<reference evidence="2" key="1">
    <citation type="submission" date="2020-01" db="EMBL/GenBank/DDBJ databases">
        <authorList>
            <consortium name="DOE Joint Genome Institute"/>
            <person name="Haridas S."/>
            <person name="Albert R."/>
            <person name="Binder M."/>
            <person name="Bloem J."/>
            <person name="Labutti K."/>
            <person name="Salamov A."/>
            <person name="Andreopoulos B."/>
            <person name="Baker S.E."/>
            <person name="Barry K."/>
            <person name="Bills G."/>
            <person name="Bluhm B.H."/>
            <person name="Cannon C."/>
            <person name="Castanera R."/>
            <person name="Culley D.E."/>
            <person name="Daum C."/>
            <person name="Ezra D."/>
            <person name="Gonzalez J.B."/>
            <person name="Henrissat B."/>
            <person name="Kuo A."/>
            <person name="Liang C."/>
            <person name="Lipzen A."/>
            <person name="Lutzoni F."/>
            <person name="Magnuson J."/>
            <person name="Mondo S."/>
            <person name="Nolan M."/>
            <person name="Ohm R."/>
            <person name="Pangilinan J."/>
            <person name="Park H.-J."/>
            <person name="Ramirez L."/>
            <person name="Alfaro M."/>
            <person name="Sun H."/>
            <person name="Tritt A."/>
            <person name="Yoshinaga Y."/>
            <person name="Zwiers L.-H."/>
            <person name="Turgeon B.G."/>
            <person name="Goodwin S.B."/>
            <person name="Spatafora J.W."/>
            <person name="Crous P.W."/>
            <person name="Grigoriev I.V."/>
        </authorList>
    </citation>
    <scope>NUCLEOTIDE SEQUENCE</scope>
    <source>
        <strain evidence="2">P77</strain>
    </source>
</reference>
<proteinExistence type="predicted"/>
<evidence type="ECO:0000256" key="1">
    <source>
        <dbReference type="SAM" id="MobiDB-lite"/>
    </source>
</evidence>
<keyword evidence="3" id="KW-1185">Reference proteome</keyword>
<evidence type="ECO:0000313" key="2">
    <source>
        <dbReference type="EMBL" id="KAF1834019.1"/>
    </source>
</evidence>
<sequence length="221" mass="25732">MYNVPIERTISYCDKFPFGVVSCFVRHRPRQPYSLSVPLSSIDSDTLSNRASVLLYIPKNRSPTRSLFVKRSTLKDCPLQPPNPVCTIALKYMSKLYKLSLKIPSKALTSLLAYHKRAAHHDLHTYILIRYSRTRVRPQTKERCEFFGYRWSSRRRVGVERKRVGTDEEARQDRREEAHRDRRDEPQTKMSVFAWALGEYDASIGISKSKKESAGVYRKDA</sequence>
<feature type="region of interest" description="Disordered" evidence="1">
    <location>
        <begin position="160"/>
        <end position="185"/>
    </location>
</feature>
<name>A0A6A5KCF5_9PLEO</name>
<dbReference type="AlphaFoldDB" id="A0A6A5KCF5"/>
<gene>
    <name evidence="2" type="ORF">BDW02DRAFT_579888</name>
</gene>
<evidence type="ECO:0000313" key="3">
    <source>
        <dbReference type="Proteomes" id="UP000800040"/>
    </source>
</evidence>